<keyword evidence="7" id="KW-1185">Reference proteome</keyword>
<dbReference type="PANTHER" id="PTHR47926">
    <property type="entry name" value="PENTATRICOPEPTIDE REPEAT-CONTAINING PROTEIN"/>
    <property type="match status" value="1"/>
</dbReference>
<keyword evidence="1" id="KW-0677">Repeat</keyword>
<feature type="repeat" description="PPR" evidence="4">
    <location>
        <begin position="277"/>
        <end position="311"/>
    </location>
</feature>
<dbReference type="PROSITE" id="PS51375">
    <property type="entry name" value="PPR"/>
    <property type="match status" value="6"/>
</dbReference>
<dbReference type="InterPro" id="IPR002885">
    <property type="entry name" value="PPR_rpt"/>
</dbReference>
<dbReference type="eggNOG" id="KOG4197">
    <property type="taxonomic scope" value="Eukaryota"/>
</dbReference>
<dbReference type="FunFam" id="1.25.40.10:FF:001156">
    <property type="entry name" value="Pentatricopeptide repeat-containing protein At5g61800"/>
    <property type="match status" value="1"/>
</dbReference>
<dbReference type="InterPro" id="IPR002471">
    <property type="entry name" value="Pept_S9_AS"/>
</dbReference>
<dbReference type="FunFam" id="1.25.40.10:FF:000334">
    <property type="entry name" value="Pentatricopeptide repeat-containing protein"/>
    <property type="match status" value="1"/>
</dbReference>
<dbReference type="SUPFAM" id="SSF53474">
    <property type="entry name" value="alpha/beta-Hydrolases"/>
    <property type="match status" value="1"/>
</dbReference>
<dbReference type="EMBL" id="CM007658">
    <property type="protein sequence ID" value="ONH90372.1"/>
    <property type="molecule type" value="Genomic_DNA"/>
</dbReference>
<sequence length="743" mass="81943">MPTIRSYSSLASPNSLPSSFLASIATLLKACKTQYHLLQVHAQIIQKGLEQDCFLVTQFICLCNTLSSLSYSTAVFDSVHSPSTFLWNTLIKGYCERSSFADTVDLFVRMKREEGVPDRYTYPSLVKACASEAKVWEGRAIHGTAVRCGVDGDVFVSTSLIDLYGKCREILCARKVFDGMSERNVVSWTAMVVGYASVGDLDEAHRLFDQMPQRNVVSWNVIISGFVKLGDLTNARRIFDQMPEKNVVSFTTMIDGYAKYGDMASARFLFDQAPNKDIVAWSALISGYAQNGQPNEAVKIFLEMSTRNVKPDEFIMVSLMSACSQVGCLQVAKWVDSYVSQSSIDVRQDHVHAALIDMNAKCGNMERATSLFDKMPKRDMISYCSMIQGLSAHGRGDQAVALFNKMLNEGLAPDEVAFTVILTACSRSGLIEEGWYFFESMRHKYHLTPSPDHYACMVDLLSRSGRLNAAYDLLQSMPMEPHAGAWGALLGACKLNGNIELGELVANRLFEIEPQNPGNYVLLSNIYAAADRWFDVSAVRDKMEEQGIKKIRVFLDPNLLVSSLQDVNDVLVAIDHVIDLGVASPSKLAVLGGSHGGFLTTHLIGQAQDKFVAAAARNPVCNLALMVGTTEVPDWRYAEAYGSEGQNSFTDAPSAEHLTLFQSKSPIARLEGQNTHPFTFGCSGSPCSSFYWVAICSGIERERSSCQSPVKVIVVVSQSPVCRPQSDFESFLSIGVWFKKYLS</sequence>
<dbReference type="Pfam" id="PF00326">
    <property type="entry name" value="Peptidase_S9"/>
    <property type="match status" value="1"/>
</dbReference>
<gene>
    <name evidence="6" type="ORF">PRUPE_8G050400</name>
</gene>
<feature type="repeat" description="PPR" evidence="4">
    <location>
        <begin position="414"/>
        <end position="444"/>
    </location>
</feature>
<dbReference type="Pfam" id="PF20431">
    <property type="entry name" value="E_motif"/>
    <property type="match status" value="1"/>
</dbReference>
<dbReference type="PANTHER" id="PTHR47926:SF467">
    <property type="entry name" value="REPEAT-CONTAINING PROTEIN, PUTATIVE-RELATED"/>
    <property type="match status" value="1"/>
</dbReference>
<dbReference type="GO" id="GO:0006508">
    <property type="term" value="P:proteolysis"/>
    <property type="evidence" value="ECO:0007669"/>
    <property type="project" value="InterPro"/>
</dbReference>
<dbReference type="PROSITE" id="PS00708">
    <property type="entry name" value="PRO_ENDOPEP_SER"/>
    <property type="match status" value="1"/>
</dbReference>
<dbReference type="GO" id="GO:0003723">
    <property type="term" value="F:RNA binding"/>
    <property type="evidence" value="ECO:0000318"/>
    <property type="project" value="GO_Central"/>
</dbReference>
<dbReference type="GO" id="GO:0009451">
    <property type="term" value="P:RNA modification"/>
    <property type="evidence" value="ECO:0000318"/>
    <property type="project" value="GO_Central"/>
</dbReference>
<dbReference type="InterPro" id="IPR029058">
    <property type="entry name" value="AB_hydrolase_fold"/>
</dbReference>
<accession>A0A251MTD7</accession>
<evidence type="ECO:0000313" key="6">
    <source>
        <dbReference type="EMBL" id="ONH90372.1"/>
    </source>
</evidence>
<dbReference type="NCBIfam" id="TIGR00756">
    <property type="entry name" value="PPR"/>
    <property type="match status" value="7"/>
</dbReference>
<evidence type="ECO:0000256" key="1">
    <source>
        <dbReference type="ARBA" id="ARBA00022737"/>
    </source>
</evidence>
<dbReference type="InterPro" id="IPR046848">
    <property type="entry name" value="E_motif"/>
</dbReference>
<comment type="similarity">
    <text evidence="3">Belongs to the PPR family. PCMP-E subfamily.</text>
</comment>
<evidence type="ECO:0000259" key="5">
    <source>
        <dbReference type="Pfam" id="PF00326"/>
    </source>
</evidence>
<dbReference type="FunFam" id="1.25.40.10:FF:001214">
    <property type="entry name" value="Pentatricopeptide repeat-containing protein At2g20540"/>
    <property type="match status" value="1"/>
</dbReference>
<dbReference type="InterPro" id="IPR011990">
    <property type="entry name" value="TPR-like_helical_dom_sf"/>
</dbReference>
<organism evidence="6 7">
    <name type="scientific">Prunus persica</name>
    <name type="common">Peach</name>
    <name type="synonym">Amygdalus persica</name>
    <dbReference type="NCBI Taxonomy" id="3760"/>
    <lineage>
        <taxon>Eukaryota</taxon>
        <taxon>Viridiplantae</taxon>
        <taxon>Streptophyta</taxon>
        <taxon>Embryophyta</taxon>
        <taxon>Tracheophyta</taxon>
        <taxon>Spermatophyta</taxon>
        <taxon>Magnoliopsida</taxon>
        <taxon>eudicotyledons</taxon>
        <taxon>Gunneridae</taxon>
        <taxon>Pentapetalae</taxon>
        <taxon>rosids</taxon>
        <taxon>fabids</taxon>
        <taxon>Rosales</taxon>
        <taxon>Rosaceae</taxon>
        <taxon>Amygdaloideae</taxon>
        <taxon>Amygdaleae</taxon>
        <taxon>Prunus</taxon>
    </lineage>
</organism>
<dbReference type="Gene3D" id="3.40.50.1820">
    <property type="entry name" value="alpha/beta hydrolase"/>
    <property type="match status" value="1"/>
</dbReference>
<dbReference type="AlphaFoldDB" id="A0A251MTD7"/>
<protein>
    <recommendedName>
        <fullName evidence="5">Peptidase S9 prolyl oligopeptidase catalytic domain-containing protein</fullName>
    </recommendedName>
</protein>
<evidence type="ECO:0000256" key="3">
    <source>
        <dbReference type="ARBA" id="ARBA00061659"/>
    </source>
</evidence>
<dbReference type="Pfam" id="PF13041">
    <property type="entry name" value="PPR_2"/>
    <property type="match status" value="4"/>
</dbReference>
<reference evidence="6 7" key="1">
    <citation type="journal article" date="2013" name="Nat. Genet.">
        <title>The high-quality draft genome of peach (Prunus persica) identifies unique patterns of genetic diversity, domestication and genome evolution.</title>
        <authorList>
            <consortium name="International Peach Genome Initiative"/>
            <person name="Verde I."/>
            <person name="Abbott A.G."/>
            <person name="Scalabrin S."/>
            <person name="Jung S."/>
            <person name="Shu S."/>
            <person name="Marroni F."/>
            <person name="Zhebentyayeva T."/>
            <person name="Dettori M.T."/>
            <person name="Grimwood J."/>
            <person name="Cattonaro F."/>
            <person name="Zuccolo A."/>
            <person name="Rossini L."/>
            <person name="Jenkins J."/>
            <person name="Vendramin E."/>
            <person name="Meisel L.A."/>
            <person name="Decroocq V."/>
            <person name="Sosinski B."/>
            <person name="Prochnik S."/>
            <person name="Mitros T."/>
            <person name="Policriti A."/>
            <person name="Cipriani G."/>
            <person name="Dondini L."/>
            <person name="Ficklin S."/>
            <person name="Goodstein D.M."/>
            <person name="Xuan P."/>
            <person name="Del Fabbro C."/>
            <person name="Aramini V."/>
            <person name="Copetti D."/>
            <person name="Gonzalez S."/>
            <person name="Horner D.S."/>
            <person name="Falchi R."/>
            <person name="Lucas S."/>
            <person name="Mica E."/>
            <person name="Maldonado J."/>
            <person name="Lazzari B."/>
            <person name="Bielenberg D."/>
            <person name="Pirona R."/>
            <person name="Miculan M."/>
            <person name="Barakat A."/>
            <person name="Testolin R."/>
            <person name="Stella A."/>
            <person name="Tartarini S."/>
            <person name="Tonutti P."/>
            <person name="Arus P."/>
            <person name="Orellana A."/>
            <person name="Wells C."/>
            <person name="Main D."/>
            <person name="Vizzotto G."/>
            <person name="Silva H."/>
            <person name="Salamini F."/>
            <person name="Schmutz J."/>
            <person name="Morgante M."/>
            <person name="Rokhsar D.S."/>
        </authorList>
    </citation>
    <scope>NUCLEOTIDE SEQUENCE [LARGE SCALE GENOMIC DNA]</scope>
    <source>
        <strain evidence="7">cv. Nemared</strain>
    </source>
</reference>
<dbReference type="Pfam" id="PF01535">
    <property type="entry name" value="PPR"/>
    <property type="match status" value="2"/>
</dbReference>
<evidence type="ECO:0000256" key="2">
    <source>
        <dbReference type="ARBA" id="ARBA00022801"/>
    </source>
</evidence>
<evidence type="ECO:0000256" key="4">
    <source>
        <dbReference type="PROSITE-ProRule" id="PRU00708"/>
    </source>
</evidence>
<feature type="repeat" description="PPR" evidence="4">
    <location>
        <begin position="83"/>
        <end position="117"/>
    </location>
</feature>
<dbReference type="Gene3D" id="1.25.40.10">
    <property type="entry name" value="Tetratricopeptide repeat domain"/>
    <property type="match status" value="4"/>
</dbReference>
<dbReference type="InterPro" id="IPR046960">
    <property type="entry name" value="PPR_At4g14850-like_plant"/>
</dbReference>
<dbReference type="InterPro" id="IPR001375">
    <property type="entry name" value="Peptidase_S9_cat"/>
</dbReference>
<evidence type="ECO:0000313" key="7">
    <source>
        <dbReference type="Proteomes" id="UP000006882"/>
    </source>
</evidence>
<keyword evidence="2" id="KW-0378">Hydrolase</keyword>
<feature type="repeat" description="PPR" evidence="4">
    <location>
        <begin position="379"/>
        <end position="413"/>
    </location>
</feature>
<dbReference type="SUPFAM" id="SSF48452">
    <property type="entry name" value="TPR-like"/>
    <property type="match status" value="2"/>
</dbReference>
<name>A0A251MTD7_PRUPE</name>
<dbReference type="GO" id="GO:0004252">
    <property type="term" value="F:serine-type endopeptidase activity"/>
    <property type="evidence" value="ECO:0007669"/>
    <property type="project" value="InterPro"/>
</dbReference>
<feature type="domain" description="Peptidase S9 prolyl oligopeptidase catalytic" evidence="5">
    <location>
        <begin position="565"/>
        <end position="658"/>
    </location>
</feature>
<feature type="repeat" description="PPR" evidence="4">
    <location>
        <begin position="184"/>
        <end position="218"/>
    </location>
</feature>
<dbReference type="Proteomes" id="UP000006882">
    <property type="component" value="Chromosome G8"/>
</dbReference>
<feature type="repeat" description="PPR" evidence="4">
    <location>
        <begin position="246"/>
        <end position="276"/>
    </location>
</feature>
<proteinExistence type="inferred from homology"/>
<dbReference type="Gramene" id="ONH90372">
    <property type="protein sequence ID" value="ONH90372"/>
    <property type="gene ID" value="PRUPE_8G050400"/>
</dbReference>